<accession>A0ABQ8HZ43</accession>
<sequence length="259" mass="29399">MMNRNEEVAITRCKGDMLPVQIAALFGHEKIVLHLYNDTTAKGFLTDGDLIELLVTLIDNYLYDAALQLLNEHRELAIVYAKSGETALHALARKPLTLSDSVNPNHQQGILKSLFNLCTNMVHKKKMHPKALQLVELLWERIILLDDKSISTLIREPSRLIFTAAEQGNDELLSKLIHGYPDLIFKVDDHGYTIFHVAVLNRSIKDLIVVMEDKQENNILHLAAKLPPSNRLKILSGAALQLQRELLWFKVNIHTTFLC</sequence>
<proteinExistence type="predicted"/>
<dbReference type="Proteomes" id="UP000827721">
    <property type="component" value="Unassembled WGS sequence"/>
</dbReference>
<dbReference type="PANTHER" id="PTHR24177">
    <property type="entry name" value="CASKIN"/>
    <property type="match status" value="1"/>
</dbReference>
<dbReference type="EMBL" id="JAFEMO010000006">
    <property type="protein sequence ID" value="KAH7569628.1"/>
    <property type="molecule type" value="Genomic_DNA"/>
</dbReference>
<dbReference type="InterPro" id="IPR036770">
    <property type="entry name" value="Ankyrin_rpt-contain_sf"/>
</dbReference>
<comment type="caution">
    <text evidence="1">The sequence shown here is derived from an EMBL/GenBank/DDBJ whole genome shotgun (WGS) entry which is preliminary data.</text>
</comment>
<dbReference type="Gene3D" id="1.25.40.20">
    <property type="entry name" value="Ankyrin repeat-containing domain"/>
    <property type="match status" value="1"/>
</dbReference>
<organism evidence="1 2">
    <name type="scientific">Xanthoceras sorbifolium</name>
    <dbReference type="NCBI Taxonomy" id="99658"/>
    <lineage>
        <taxon>Eukaryota</taxon>
        <taxon>Viridiplantae</taxon>
        <taxon>Streptophyta</taxon>
        <taxon>Embryophyta</taxon>
        <taxon>Tracheophyta</taxon>
        <taxon>Spermatophyta</taxon>
        <taxon>Magnoliopsida</taxon>
        <taxon>eudicotyledons</taxon>
        <taxon>Gunneridae</taxon>
        <taxon>Pentapetalae</taxon>
        <taxon>rosids</taxon>
        <taxon>malvids</taxon>
        <taxon>Sapindales</taxon>
        <taxon>Sapindaceae</taxon>
        <taxon>Xanthoceroideae</taxon>
        <taxon>Xanthoceras</taxon>
    </lineage>
</organism>
<evidence type="ECO:0000313" key="1">
    <source>
        <dbReference type="EMBL" id="KAH7569628.1"/>
    </source>
</evidence>
<reference evidence="1 2" key="1">
    <citation type="submission" date="2021-02" db="EMBL/GenBank/DDBJ databases">
        <title>Plant Genome Project.</title>
        <authorList>
            <person name="Zhang R.-G."/>
        </authorList>
    </citation>
    <scope>NUCLEOTIDE SEQUENCE [LARGE SCALE GENOMIC DNA]</scope>
    <source>
        <tissue evidence="1">Leaves</tissue>
    </source>
</reference>
<evidence type="ECO:0000313" key="2">
    <source>
        <dbReference type="Proteomes" id="UP000827721"/>
    </source>
</evidence>
<keyword evidence="2" id="KW-1185">Reference proteome</keyword>
<dbReference type="SUPFAM" id="SSF48403">
    <property type="entry name" value="Ankyrin repeat"/>
    <property type="match status" value="1"/>
</dbReference>
<dbReference type="PANTHER" id="PTHR24177:SF434">
    <property type="entry name" value="PGG DOMAIN-CONTAINING PROTEIN"/>
    <property type="match status" value="1"/>
</dbReference>
<protein>
    <submittedName>
        <fullName evidence="1">Uncharacterized protein</fullName>
    </submittedName>
</protein>
<name>A0ABQ8HZ43_9ROSI</name>
<gene>
    <name evidence="1" type="ORF">JRO89_XS06G0221100</name>
</gene>